<organism evidence="1 2">
    <name type="scientific">Alkalihalophilus pseudofirmus</name>
    <name type="common">Bacillus pseudofirmus</name>
    <dbReference type="NCBI Taxonomy" id="79885"/>
    <lineage>
        <taxon>Bacteria</taxon>
        <taxon>Bacillati</taxon>
        <taxon>Bacillota</taxon>
        <taxon>Bacilli</taxon>
        <taxon>Bacillales</taxon>
        <taxon>Bacillaceae</taxon>
        <taxon>Alkalihalophilus</taxon>
    </lineage>
</organism>
<accession>A0AAJ2U409</accession>
<comment type="caution">
    <text evidence="1">The sequence shown here is derived from an EMBL/GenBank/DDBJ whole genome shotgun (WGS) entry which is preliminary data.</text>
</comment>
<reference evidence="1" key="1">
    <citation type="submission" date="2023-10" db="EMBL/GenBank/DDBJ databases">
        <title>Screening of Alkalihalophilus pseudofirmusBZ-TG-HK211 and Its Alleviation of Salt Stress on Rapeseed Growth.</title>
        <authorList>
            <person name="Zhao B."/>
            <person name="Guo T."/>
        </authorList>
    </citation>
    <scope>NUCLEOTIDE SEQUENCE</scope>
    <source>
        <strain evidence="1">BZ-TG-HK211</strain>
    </source>
</reference>
<evidence type="ECO:0000313" key="2">
    <source>
        <dbReference type="Proteomes" id="UP001285636"/>
    </source>
</evidence>
<evidence type="ECO:0000313" key="1">
    <source>
        <dbReference type="EMBL" id="MDV2888119.1"/>
    </source>
</evidence>
<dbReference type="Pfam" id="PF06935">
    <property type="entry name" value="DUF1284"/>
    <property type="match status" value="1"/>
</dbReference>
<dbReference type="RefSeq" id="WP_323468147.1">
    <property type="nucleotide sequence ID" value="NZ_JAWJAY010000964.1"/>
</dbReference>
<dbReference type="EMBL" id="JAWJAY010000964">
    <property type="protein sequence ID" value="MDV2888119.1"/>
    <property type="molecule type" value="Genomic_DNA"/>
</dbReference>
<proteinExistence type="predicted"/>
<gene>
    <name evidence="1" type="ORF">RYX45_23435</name>
</gene>
<feature type="non-terminal residue" evidence="1">
    <location>
        <position position="1"/>
    </location>
</feature>
<dbReference type="Proteomes" id="UP001285636">
    <property type="component" value="Unassembled WGS sequence"/>
</dbReference>
<dbReference type="InterPro" id="IPR009702">
    <property type="entry name" value="DUF1284"/>
</dbReference>
<sequence length="68" mass="7894">ERDAVILKKMGLEIGQILMWEEIVSRIRKFVVPSDIQMVCETCSWRSYGICEEGIQELHEGKGLREVK</sequence>
<protein>
    <submittedName>
        <fullName evidence="1">DUF1284 domain-containing protein</fullName>
    </submittedName>
</protein>
<dbReference type="AlphaFoldDB" id="A0AAJ2U409"/>
<name>A0AAJ2U409_ALKPS</name>